<sequence length="538" mass="60830">MDEKLKGLKTQKKVTKSSLTRLKNKLDKDIDDLDLIELNVKRNRLVEINAEIKAIFNGIFEVCDEKEIDEYCEEKEVIMDECETLLVKLDRSLSKVSKTPESNTRPGGRVDVVEIKLPTLSLPTFSGTIDEWDLAVDSGNLSVDARVFVPSTQNCSPNSNSEPVNPPVSSFCSDFGPHEQVLLCTALVKVCDSVGGTQLCRALLDPGSQEEEDLTLVDDDVKVLGMKWNPRTDLFGFKVTPCEKKKNFSKREILAETSRVFDPIGFISPCVVLMKILLQDVWKQNLAWDQPIPEELNKRWLTFCEEFHLIEQVEIPRCVLQPQDLGTRGLLPSQLIDCEHWFRGPPWLLQPMDEFSTFQTPELVLPETALMEEKKIVVTVARLSSLPEFITNIASYSKLIRVCAWIRRFIHNARSASLKIRGCLTSKELYHSIIAIVRVIQEMEFSKEIRFLEEGRVLPRDKILGTVVKGIPPQTSTSLQVVEISTKSESGGYGGGGKREYTSLGMDTRTNHQRTTRKRQEGASSYSQHQTGTRNKIN</sequence>
<keyword evidence="3" id="KW-1185">Reference proteome</keyword>
<dbReference type="Pfam" id="PF05380">
    <property type="entry name" value="Peptidase_A17"/>
    <property type="match status" value="1"/>
</dbReference>
<organism evidence="2 3">
    <name type="scientific">Oedothorax gibbosus</name>
    <dbReference type="NCBI Taxonomy" id="931172"/>
    <lineage>
        <taxon>Eukaryota</taxon>
        <taxon>Metazoa</taxon>
        <taxon>Ecdysozoa</taxon>
        <taxon>Arthropoda</taxon>
        <taxon>Chelicerata</taxon>
        <taxon>Arachnida</taxon>
        <taxon>Araneae</taxon>
        <taxon>Araneomorphae</taxon>
        <taxon>Entelegynae</taxon>
        <taxon>Araneoidea</taxon>
        <taxon>Linyphiidae</taxon>
        <taxon>Erigoninae</taxon>
        <taxon>Oedothorax</taxon>
    </lineage>
</organism>
<accession>A0AAV6TIV6</accession>
<feature type="compositionally biased region" description="Polar residues" evidence="1">
    <location>
        <begin position="522"/>
        <end position="538"/>
    </location>
</feature>
<dbReference type="EMBL" id="JAFNEN010003941">
    <property type="protein sequence ID" value="KAG8171461.1"/>
    <property type="molecule type" value="Genomic_DNA"/>
</dbReference>
<dbReference type="AlphaFoldDB" id="A0AAV6TIV6"/>
<comment type="caution">
    <text evidence="2">The sequence shown here is derived from an EMBL/GenBank/DDBJ whole genome shotgun (WGS) entry which is preliminary data.</text>
</comment>
<evidence type="ECO:0000313" key="2">
    <source>
        <dbReference type="EMBL" id="KAG8171461.1"/>
    </source>
</evidence>
<evidence type="ECO:0000313" key="3">
    <source>
        <dbReference type="Proteomes" id="UP000827092"/>
    </source>
</evidence>
<evidence type="ECO:0000256" key="1">
    <source>
        <dbReference type="SAM" id="MobiDB-lite"/>
    </source>
</evidence>
<dbReference type="InterPro" id="IPR008042">
    <property type="entry name" value="Retrotrans_Pao"/>
</dbReference>
<dbReference type="PANTHER" id="PTHR47331">
    <property type="entry name" value="PHD-TYPE DOMAIN-CONTAINING PROTEIN"/>
    <property type="match status" value="1"/>
</dbReference>
<proteinExistence type="predicted"/>
<feature type="region of interest" description="Disordered" evidence="1">
    <location>
        <begin position="487"/>
        <end position="538"/>
    </location>
</feature>
<name>A0AAV6TIV6_9ARAC</name>
<dbReference type="Proteomes" id="UP000827092">
    <property type="component" value="Unassembled WGS sequence"/>
</dbReference>
<reference evidence="2 3" key="1">
    <citation type="journal article" date="2022" name="Nat. Ecol. Evol.">
        <title>A masculinizing supergene underlies an exaggerated male reproductive morph in a spider.</title>
        <authorList>
            <person name="Hendrickx F."/>
            <person name="De Corte Z."/>
            <person name="Sonet G."/>
            <person name="Van Belleghem S.M."/>
            <person name="Kostlbacher S."/>
            <person name="Vangestel C."/>
        </authorList>
    </citation>
    <scope>NUCLEOTIDE SEQUENCE [LARGE SCALE GENOMIC DNA]</scope>
    <source>
        <strain evidence="2">W744_W776</strain>
    </source>
</reference>
<protein>
    <submittedName>
        <fullName evidence="2">Uncharacterized protein</fullName>
    </submittedName>
</protein>
<gene>
    <name evidence="2" type="ORF">JTE90_016082</name>
</gene>